<reference evidence="3" key="1">
    <citation type="journal article" date="2008" name="Genome Biol.">
        <title>The genome sequence of the model ascomycete fungus Podospora anserina.</title>
        <authorList>
            <person name="Espagne E."/>
            <person name="Lespinet O."/>
            <person name="Malagnac F."/>
            <person name="Da Silva C."/>
            <person name="Jaillon O."/>
            <person name="Porcel B.M."/>
            <person name="Couloux A."/>
            <person name="Aury J.-M."/>
            <person name="Segurens B."/>
            <person name="Poulain J."/>
            <person name="Anthouard V."/>
            <person name="Grossetete S."/>
            <person name="Khalili H."/>
            <person name="Coppin E."/>
            <person name="Dequard-Chablat M."/>
            <person name="Picard M."/>
            <person name="Contamine V."/>
            <person name="Arnaise S."/>
            <person name="Bourdais A."/>
            <person name="Berteaux-Lecellier V."/>
            <person name="Gautheret D."/>
            <person name="de Vries R.P."/>
            <person name="Battaglia E."/>
            <person name="Coutinho P.M."/>
            <person name="Danchin E.G.J."/>
            <person name="Henrissat B."/>
            <person name="El Khoury R."/>
            <person name="Sainsard-Chanet A."/>
            <person name="Boivin A."/>
            <person name="Pinan-Lucarre B."/>
            <person name="Sellem C.H."/>
            <person name="Debuchy R."/>
            <person name="Wincker P."/>
            <person name="Weissenbach J."/>
            <person name="Silar P."/>
        </authorList>
    </citation>
    <scope>NUCLEOTIDE SEQUENCE [LARGE SCALE GENOMIC DNA]</scope>
    <source>
        <strain evidence="3">S mat+</strain>
    </source>
</reference>
<dbReference type="GeneID" id="6188582"/>
<feature type="region of interest" description="Disordered" evidence="1">
    <location>
        <begin position="384"/>
        <end position="437"/>
    </location>
</feature>
<dbReference type="KEGG" id="pan:PODANSg1500"/>
<sequence length="437" mass="49185">LLKCFAFIYLAALSARPAHEVPLFPPSDTFLACPVHQPHHQIFSTELKNVLRYRIAPTEARVPSNKSQPQPPDALRDAYLSFRPFHLVITGHHRYLYISYRDNSPAGVHHKTRTFPDGQLNSTTPFLPRATRQGFWLLAKRRPAVPRVLPTLSASLDSTYTPRPDDAQTTRLVSQPPPNSLSNHLNLFALFFVSRAAAPQHPVSCCSPVAPPCNRPLTASSSSGLLAKHFDDLCHCKVSQTAAQQQGTCVGSPLPSLPFALLGRPPRLSHHHKDADPFHQSLTKHIKQQRETEPLLCVPRGFIFCPVFSTVPPHFNTTRAMSSPQGSPNDMNAQSYMLVPNLHVPDANTSEMDLNSHSWMMATVIEDDDLMFGGKPLSAWYEEDRRRFSSGQDEEEEPRGRQRERTESSTHHSHQHHPQQPQQHRHHGKNTKDPKQQ</sequence>
<name>B2AFN9_PODAN</name>
<gene>
    <name evidence="3" type="ORF">PODANS_5_12140</name>
</gene>
<organism evidence="3">
    <name type="scientific">Podospora anserina (strain S / ATCC MYA-4624 / DSM 980 / FGSC 10383)</name>
    <name type="common">Pleurage anserina</name>
    <dbReference type="NCBI Taxonomy" id="515849"/>
    <lineage>
        <taxon>Eukaryota</taxon>
        <taxon>Fungi</taxon>
        <taxon>Dikarya</taxon>
        <taxon>Ascomycota</taxon>
        <taxon>Pezizomycotina</taxon>
        <taxon>Sordariomycetes</taxon>
        <taxon>Sordariomycetidae</taxon>
        <taxon>Sordariales</taxon>
        <taxon>Podosporaceae</taxon>
        <taxon>Podospora</taxon>
        <taxon>Podospora anserina</taxon>
    </lineage>
</organism>
<dbReference type="VEuPathDB" id="FungiDB:PODANS_5_12140"/>
<keyword evidence="2" id="KW-0732">Signal</keyword>
<dbReference type="OrthoDB" id="3519400at2759"/>
<dbReference type="RefSeq" id="XP_001904478.1">
    <property type="nucleotide sequence ID" value="XM_001904443.1"/>
</dbReference>
<protein>
    <submittedName>
        <fullName evidence="3">Podospora anserina S mat+ genomic DNA chromosome 5, supercontig 7</fullName>
    </submittedName>
</protein>
<dbReference type="AlphaFoldDB" id="B2AFN9"/>
<evidence type="ECO:0000256" key="2">
    <source>
        <dbReference type="SAM" id="SignalP"/>
    </source>
</evidence>
<evidence type="ECO:0000256" key="1">
    <source>
        <dbReference type="SAM" id="MobiDB-lite"/>
    </source>
</evidence>
<proteinExistence type="predicted"/>
<evidence type="ECO:0000313" key="3">
    <source>
        <dbReference type="EMBL" id="CAP62260.1"/>
    </source>
</evidence>
<feature type="compositionally biased region" description="Basic and acidic residues" evidence="1">
    <location>
        <begin position="398"/>
        <end position="410"/>
    </location>
</feature>
<dbReference type="HOGENOM" id="CLU_627169_0_0_1"/>
<feature type="region of interest" description="Disordered" evidence="1">
    <location>
        <begin position="156"/>
        <end position="178"/>
    </location>
</feature>
<feature type="chain" id="PRO_5002773428" evidence="2">
    <location>
        <begin position="21"/>
        <end position="437"/>
    </location>
</feature>
<feature type="signal peptide" evidence="2">
    <location>
        <begin position="1"/>
        <end position="20"/>
    </location>
</feature>
<accession>B2AFN9</accession>
<feature type="non-terminal residue" evidence="3">
    <location>
        <position position="1"/>
    </location>
</feature>
<feature type="compositionally biased region" description="Basic residues" evidence="1">
    <location>
        <begin position="411"/>
        <end position="429"/>
    </location>
</feature>
<reference evidence="3" key="2">
    <citation type="submission" date="2008-07" db="EMBL/GenBank/DDBJ databases">
        <authorList>
            <person name="Genoscope - CEA"/>
        </authorList>
    </citation>
    <scope>NUCLEOTIDE SEQUENCE</scope>
    <source>
        <strain evidence="3">S mat+</strain>
    </source>
</reference>
<dbReference type="EMBL" id="CU633461">
    <property type="protein sequence ID" value="CAP62260.1"/>
    <property type="molecule type" value="Genomic_DNA"/>
</dbReference>